<sequence>MNRTTATMKKAAILLILLLFSIPGPSTKAAEKFSGVMEMMLTMPSGKGELTFSFGREAQRMDMFLQMDNIPAPVRSTIITRAAEPDQATLLNHDARSWASLNLKNAAEEAILLDFDSNYTLEKLGTVKLHGYSCQLVRLTSRTEKLELWLTRDLGSFTSFSLLQRQNPHFSNSALSKKLAAAGVDGFPVKTLQHSQNGTYTMELVEAWPKSVPDSQFRVPANYTRISANTPKISKSQKEHLKNLMEKMKKFEQ</sequence>
<dbReference type="Proteomes" id="UP000327458">
    <property type="component" value="Unassembled WGS sequence"/>
</dbReference>
<reference evidence="4 5" key="1">
    <citation type="submission" date="2018-12" db="EMBL/GenBank/DDBJ databases">
        <authorList>
            <person name="Lunina O.N."/>
            <person name="Grouzdev D.S."/>
            <person name="Gorlenko V.M."/>
            <person name="Savvichev A.S."/>
        </authorList>
    </citation>
    <scope>NUCLEOTIDE SEQUENCE [LARGE SCALE GENOMIC DNA]</scope>
    <source>
        <strain evidence="4 5">BrKhr-17</strain>
    </source>
</reference>
<dbReference type="Proteomes" id="UP000279908">
    <property type="component" value="Unassembled WGS sequence"/>
</dbReference>
<evidence type="ECO:0000256" key="1">
    <source>
        <dbReference type="SAM" id="SignalP"/>
    </source>
</evidence>
<feature type="signal peptide" evidence="1">
    <location>
        <begin position="1"/>
        <end position="29"/>
    </location>
</feature>
<reference evidence="3 6" key="2">
    <citation type="submission" date="2019-07" db="EMBL/GenBank/DDBJ databases">
        <title>Draft genome Sequence of Chlorobium phaeovibrioides sp. strain PhvTcv-s14, from the Phylum Chlorobi.</title>
        <authorList>
            <person name="Babenko V."/>
            <person name="Boldyreva D."/>
            <person name="Kanygina A."/>
            <person name="Selezneva O."/>
            <person name="Akopiyan T."/>
            <person name="Lunina O."/>
        </authorList>
    </citation>
    <scope>NUCLEOTIDE SEQUENCE [LARGE SCALE GENOMIC DNA]</scope>
    <source>
        <strain evidence="3 6">GrTcv12</strain>
    </source>
</reference>
<evidence type="ECO:0000313" key="5">
    <source>
        <dbReference type="Proteomes" id="UP000279908"/>
    </source>
</evidence>
<keyword evidence="1" id="KW-0732">Signal</keyword>
<protein>
    <submittedName>
        <fullName evidence="4">DUF4412 domain-containing protein</fullName>
    </submittedName>
</protein>
<proteinExistence type="predicted"/>
<evidence type="ECO:0000313" key="6">
    <source>
        <dbReference type="Proteomes" id="UP000327458"/>
    </source>
</evidence>
<dbReference type="EMBL" id="RXYK01000004">
    <property type="protein sequence ID" value="RTY38932.1"/>
    <property type="molecule type" value="Genomic_DNA"/>
</dbReference>
<dbReference type="RefSeq" id="WP_126383950.1">
    <property type="nucleotide sequence ID" value="NZ_RXYK01000004.1"/>
</dbReference>
<accession>A0A432AWK5</accession>
<dbReference type="EMBL" id="VMRG01000001">
    <property type="protein sequence ID" value="KAA6232954.1"/>
    <property type="molecule type" value="Genomic_DNA"/>
</dbReference>
<feature type="chain" id="PRO_5033423530" evidence="1">
    <location>
        <begin position="30"/>
        <end position="253"/>
    </location>
</feature>
<comment type="caution">
    <text evidence="4">The sequence shown here is derived from an EMBL/GenBank/DDBJ whole genome shotgun (WGS) entry which is preliminary data.</text>
</comment>
<feature type="domain" description="DUF4412" evidence="2">
    <location>
        <begin position="33"/>
        <end position="223"/>
    </location>
</feature>
<evidence type="ECO:0000259" key="2">
    <source>
        <dbReference type="Pfam" id="PF14371"/>
    </source>
</evidence>
<name>A0A432AWK5_CHLPH</name>
<gene>
    <name evidence="4" type="ORF">EKD02_04020</name>
    <name evidence="3" type="ORF">FP507_07760</name>
</gene>
<dbReference type="AlphaFoldDB" id="A0A432AWK5"/>
<dbReference type="Pfam" id="PF14371">
    <property type="entry name" value="DUF4412"/>
    <property type="match status" value="1"/>
</dbReference>
<evidence type="ECO:0000313" key="4">
    <source>
        <dbReference type="EMBL" id="RTY38932.1"/>
    </source>
</evidence>
<organism evidence="4 5">
    <name type="scientific">Chlorobium phaeovibrioides</name>
    <dbReference type="NCBI Taxonomy" id="1094"/>
    <lineage>
        <taxon>Bacteria</taxon>
        <taxon>Pseudomonadati</taxon>
        <taxon>Chlorobiota</taxon>
        <taxon>Chlorobiia</taxon>
        <taxon>Chlorobiales</taxon>
        <taxon>Chlorobiaceae</taxon>
        <taxon>Chlorobium/Pelodictyon group</taxon>
        <taxon>Chlorobium</taxon>
    </lineage>
</organism>
<dbReference type="InterPro" id="IPR025524">
    <property type="entry name" value="DUF4412"/>
</dbReference>
<evidence type="ECO:0000313" key="3">
    <source>
        <dbReference type="EMBL" id="KAA6232954.1"/>
    </source>
</evidence>